<proteinExistence type="inferred from homology"/>
<dbReference type="SUPFAM" id="SSF55486">
    <property type="entry name" value="Metalloproteases ('zincins'), catalytic domain"/>
    <property type="match status" value="1"/>
</dbReference>
<evidence type="ECO:0000259" key="14">
    <source>
        <dbReference type="Pfam" id="PF11940"/>
    </source>
</evidence>
<gene>
    <name evidence="17" type="primary">pepN</name>
    <name evidence="17" type="ORF">BLTE_22020</name>
</gene>
<feature type="domain" description="Peptidase M1 alanyl aminopeptidase Ig-like fold" evidence="14">
    <location>
        <begin position="451"/>
        <end position="552"/>
    </location>
</feature>
<reference evidence="17 18" key="1">
    <citation type="submission" date="2018-08" db="EMBL/GenBank/DDBJ databases">
        <title>Complete genome sequencing of Blastochloris tepida GI.</title>
        <authorList>
            <person name="Tsukatani Y."/>
            <person name="Mori H."/>
        </authorList>
    </citation>
    <scope>NUCLEOTIDE SEQUENCE [LARGE SCALE GENOMIC DNA]</scope>
    <source>
        <strain evidence="17 18">GI</strain>
    </source>
</reference>
<dbReference type="FunFam" id="2.60.40.1840:FF:000001">
    <property type="entry name" value="Aminopeptidase N"/>
    <property type="match status" value="1"/>
</dbReference>
<comment type="similarity">
    <text evidence="3">Belongs to the peptidase M1 family.</text>
</comment>
<evidence type="ECO:0000313" key="17">
    <source>
        <dbReference type="EMBL" id="BBF93517.1"/>
    </source>
</evidence>
<dbReference type="PANTHER" id="PTHR46322:SF1">
    <property type="entry name" value="PUROMYCIN-SENSITIVE AMINOPEPTIDASE"/>
    <property type="match status" value="1"/>
</dbReference>
<dbReference type="Gene3D" id="1.10.390.10">
    <property type="entry name" value="Neutral Protease Domain 2"/>
    <property type="match status" value="1"/>
</dbReference>
<feature type="domain" description="Peptidase M1 membrane alanine aminopeptidase" evidence="13">
    <location>
        <begin position="232"/>
        <end position="443"/>
    </location>
</feature>
<dbReference type="KEGG" id="blag:BLTE_22020"/>
<sequence>MRTEAARPVRLTDYRPPDWLVDTVDLDVRLHPTETLVTAKLALRPNPAGRPDAPIVLDGDGLALTSIALDDWPLRPTAFEVTASTLTIPVPPPRPLVLTLATRIDPSANTQLMGLYRSRGTYCTQCEAEGFRRITYFPDRPDVLAVYTTRIEAERAEAPVLLANGNLVEAGDIAGTSRHYAVWHDPFPKPCYLFALVGGNLAAVRDRFVTASGRTVDLAIHVEPGNEGRCGYAMDALKRAMRWDETAFGREYDLDLFNIVAVSDFNMGAMENKGLNIFNDKYVLASPDTATDTDYANIEAIIAHEYFHNWTGNRITCRDWFQLCLKEGLTVFRDQEFSSDQRSRPVKRIADVRLLKSHQFAEDGGPLAHPVRPEIYNEINNFYTATVYEKGAEVIRMLKTLLGAETFRAGMDLYFARHDGHAATVEDFLACFAEVSGRDLAPFALWYAQAGTPEVTVTGSYDSRERSYRLEVAQIVPATPGQPAKQPATIPLKLGLVGPDGADLPLALDGGGRHDGVIEIDRAHQVFVFRDLPARPVPSLNRGFSAPIKLTANLTEDDLLFLVRHDCDPFNRWQSAQTLAMRHLLAAAAARRDQRQPDSAAALIAALGPALDDAGRDPAFAAQVLTMPSEADIAREIGSDVDPDLVFAVRSELRAALARALSARLLASLGDADGRPYTPDAEGAGRRALRNACLDLLAAAGEAAAFEAALAQFETADNMTDRFAALSVLTLNGAPARETALARFYERYASDHLVVDKWFALQACIPEAGTLDRVRALMVHPAFSTANPNRVRSLIGSFATANQTQFNRPDGAGFELVAGLVLELDPRNPQVAARLLAAFKSWRALEPVRRAAAEAVLRRIAATEALSSDVRDIVERSLG</sequence>
<keyword evidence="10" id="KW-0862">Zinc</keyword>
<comment type="cofactor">
    <cofactor evidence="2">
        <name>Zn(2+)</name>
        <dbReference type="ChEBI" id="CHEBI:29105"/>
    </cofactor>
</comment>
<name>A0A348G1T4_9HYPH</name>
<dbReference type="NCBIfam" id="TIGR02414">
    <property type="entry name" value="pepN_proteo"/>
    <property type="match status" value="1"/>
</dbReference>
<dbReference type="InterPro" id="IPR024601">
    <property type="entry name" value="Peptidase_M1_pepN_C"/>
</dbReference>
<keyword evidence="8" id="KW-0479">Metal-binding</keyword>
<dbReference type="PRINTS" id="PR00756">
    <property type="entry name" value="ALADIPTASE"/>
</dbReference>
<evidence type="ECO:0000259" key="15">
    <source>
        <dbReference type="Pfam" id="PF17432"/>
    </source>
</evidence>
<feature type="domain" description="Peptidase M1 alanyl aminopeptidase C-terminal" evidence="15">
    <location>
        <begin position="557"/>
        <end position="878"/>
    </location>
</feature>
<dbReference type="Pfam" id="PF11940">
    <property type="entry name" value="DUF3458"/>
    <property type="match status" value="1"/>
</dbReference>
<accession>A0A348G1T4</accession>
<dbReference type="InterPro" id="IPR001930">
    <property type="entry name" value="Peptidase_M1"/>
</dbReference>
<dbReference type="InterPro" id="IPR027268">
    <property type="entry name" value="Peptidase_M4/M1_CTD_sf"/>
</dbReference>
<evidence type="ECO:0000259" key="16">
    <source>
        <dbReference type="Pfam" id="PF17900"/>
    </source>
</evidence>
<dbReference type="RefSeq" id="WP_126400419.1">
    <property type="nucleotide sequence ID" value="NZ_AP018907.1"/>
</dbReference>
<dbReference type="Pfam" id="PF17432">
    <property type="entry name" value="DUF3458_C"/>
    <property type="match status" value="1"/>
</dbReference>
<evidence type="ECO:0000313" key="18">
    <source>
        <dbReference type="Proteomes" id="UP000266934"/>
    </source>
</evidence>
<dbReference type="InterPro" id="IPR012779">
    <property type="entry name" value="Peptidase_M1_pepN"/>
</dbReference>
<evidence type="ECO:0000259" key="13">
    <source>
        <dbReference type="Pfam" id="PF01433"/>
    </source>
</evidence>
<dbReference type="Pfam" id="PF17900">
    <property type="entry name" value="Peptidase_M1_N"/>
    <property type="match status" value="1"/>
</dbReference>
<dbReference type="EMBL" id="AP018907">
    <property type="protein sequence ID" value="BBF93517.1"/>
    <property type="molecule type" value="Genomic_DNA"/>
</dbReference>
<dbReference type="InterPro" id="IPR038438">
    <property type="entry name" value="PepN_Ig-like_sf"/>
</dbReference>
<dbReference type="EC" id="3.4.11.2" evidence="4 12"/>
<dbReference type="Gene3D" id="1.25.50.10">
    <property type="entry name" value="Peptidase M1, alanyl aminopeptidase, C-terminal domain"/>
    <property type="match status" value="1"/>
</dbReference>
<evidence type="ECO:0000256" key="8">
    <source>
        <dbReference type="ARBA" id="ARBA00022723"/>
    </source>
</evidence>
<evidence type="ECO:0000256" key="6">
    <source>
        <dbReference type="ARBA" id="ARBA00022438"/>
    </source>
</evidence>
<dbReference type="CDD" id="cd09600">
    <property type="entry name" value="M1_APN"/>
    <property type="match status" value="1"/>
</dbReference>
<dbReference type="InterPro" id="IPR014782">
    <property type="entry name" value="Peptidase_M1_dom"/>
</dbReference>
<keyword evidence="11" id="KW-0482">Metalloprotease</keyword>
<evidence type="ECO:0000256" key="7">
    <source>
        <dbReference type="ARBA" id="ARBA00022670"/>
    </source>
</evidence>
<dbReference type="Gene3D" id="2.60.40.1840">
    <property type="match status" value="1"/>
</dbReference>
<dbReference type="Proteomes" id="UP000266934">
    <property type="component" value="Chromosome"/>
</dbReference>
<dbReference type="GO" id="GO:0008237">
    <property type="term" value="F:metallopeptidase activity"/>
    <property type="evidence" value="ECO:0007669"/>
    <property type="project" value="UniProtKB-UniRule"/>
</dbReference>
<dbReference type="GO" id="GO:0008270">
    <property type="term" value="F:zinc ion binding"/>
    <property type="evidence" value="ECO:0007669"/>
    <property type="project" value="InterPro"/>
</dbReference>
<dbReference type="InterPro" id="IPR037144">
    <property type="entry name" value="Peptidase_M1_pepN_C_sf"/>
</dbReference>
<dbReference type="InterPro" id="IPR035414">
    <property type="entry name" value="Peptidase_M1_pepN_Ig-like"/>
</dbReference>
<keyword evidence="9" id="KW-0378">Hydrolase</keyword>
<dbReference type="AlphaFoldDB" id="A0A348G1T4"/>
<evidence type="ECO:0000256" key="11">
    <source>
        <dbReference type="ARBA" id="ARBA00023049"/>
    </source>
</evidence>
<comment type="catalytic activity">
    <reaction evidence="1">
        <text>Release of an N-terminal amino acid, Xaa-|-Yaa- from a peptide, amide or arylamide. Xaa is preferably Ala, but may be most amino acids including Pro (slow action). When a terminal hydrophobic residue is followed by a prolyl residue, the two may be released as an intact Xaa-Pro dipeptide.</text>
        <dbReference type="EC" id="3.4.11.2"/>
    </reaction>
</comment>
<keyword evidence="6 17" id="KW-0031">Aminopeptidase</keyword>
<dbReference type="FunFam" id="3.30.2010.30:FF:000002">
    <property type="entry name" value="Putative aminopeptidase N"/>
    <property type="match status" value="1"/>
</dbReference>
<dbReference type="Pfam" id="PF01433">
    <property type="entry name" value="Peptidase_M1"/>
    <property type="match status" value="1"/>
</dbReference>
<evidence type="ECO:0000256" key="4">
    <source>
        <dbReference type="ARBA" id="ARBA00012564"/>
    </source>
</evidence>
<dbReference type="InterPro" id="IPR045357">
    <property type="entry name" value="Aminopeptidase_N-like_N"/>
</dbReference>
<evidence type="ECO:0000256" key="5">
    <source>
        <dbReference type="ARBA" id="ARBA00015611"/>
    </source>
</evidence>
<feature type="domain" description="Aminopeptidase N-like N-terminal" evidence="16">
    <location>
        <begin position="25"/>
        <end position="193"/>
    </location>
</feature>
<dbReference type="InterPro" id="IPR042097">
    <property type="entry name" value="Aminopeptidase_N-like_N_sf"/>
</dbReference>
<evidence type="ECO:0000256" key="3">
    <source>
        <dbReference type="ARBA" id="ARBA00010136"/>
    </source>
</evidence>
<evidence type="ECO:0000256" key="1">
    <source>
        <dbReference type="ARBA" id="ARBA00000098"/>
    </source>
</evidence>
<evidence type="ECO:0000256" key="12">
    <source>
        <dbReference type="NCBIfam" id="TIGR02414"/>
    </source>
</evidence>
<organism evidence="17 18">
    <name type="scientific">Blastochloris tepida</name>
    <dbReference type="NCBI Taxonomy" id="2233851"/>
    <lineage>
        <taxon>Bacteria</taxon>
        <taxon>Pseudomonadati</taxon>
        <taxon>Pseudomonadota</taxon>
        <taxon>Alphaproteobacteria</taxon>
        <taxon>Hyphomicrobiales</taxon>
        <taxon>Blastochloridaceae</taxon>
        <taxon>Blastochloris</taxon>
    </lineage>
</organism>
<dbReference type="PANTHER" id="PTHR46322">
    <property type="entry name" value="PUROMYCIN-SENSITIVE AMINOPEPTIDASE"/>
    <property type="match status" value="1"/>
</dbReference>
<keyword evidence="7" id="KW-0645">Protease</keyword>
<protein>
    <recommendedName>
        <fullName evidence="5 12">Aminopeptidase N</fullName>
        <ecNumber evidence="4 12">3.4.11.2</ecNumber>
    </recommendedName>
</protein>
<dbReference type="SUPFAM" id="SSF63737">
    <property type="entry name" value="Leukotriene A4 hydrolase N-terminal domain"/>
    <property type="match status" value="1"/>
</dbReference>
<dbReference type="OrthoDB" id="100605at2"/>
<dbReference type="GO" id="GO:0006508">
    <property type="term" value="P:proteolysis"/>
    <property type="evidence" value="ECO:0007669"/>
    <property type="project" value="UniProtKB-UniRule"/>
</dbReference>
<evidence type="ECO:0000256" key="9">
    <source>
        <dbReference type="ARBA" id="ARBA00022801"/>
    </source>
</evidence>
<dbReference type="Gene3D" id="2.60.40.1730">
    <property type="entry name" value="tricorn interacting facor f3 domain"/>
    <property type="match status" value="1"/>
</dbReference>
<dbReference type="GO" id="GO:0016285">
    <property type="term" value="F:alanyl aminopeptidase activity"/>
    <property type="evidence" value="ECO:0007669"/>
    <property type="project" value="UniProtKB-EC"/>
</dbReference>
<evidence type="ECO:0000256" key="2">
    <source>
        <dbReference type="ARBA" id="ARBA00001947"/>
    </source>
</evidence>
<dbReference type="Gene3D" id="3.30.2010.30">
    <property type="match status" value="1"/>
</dbReference>
<evidence type="ECO:0000256" key="10">
    <source>
        <dbReference type="ARBA" id="ARBA00022833"/>
    </source>
</evidence>
<keyword evidence="18" id="KW-1185">Reference proteome</keyword>